<dbReference type="GO" id="GO:0042254">
    <property type="term" value="P:ribosome biogenesis"/>
    <property type="evidence" value="ECO:0007669"/>
    <property type="project" value="TreeGrafter"/>
</dbReference>
<sequence length="1484" mass="166048">MPSVAERPRSSQEALLRLEKGTASPTTQLNEAAQIIGLDLALCASHPEINRTPHVQNNAAPKEEWVLRWLLKKLRAGKNYRVDSGSFLLLRQLIDLIPPKTLATTLKDQKFLGILNEAIADLEEDIFAGLKTGTTELLHSDSESSHTLSDSPHRNGDYDRKGTKRKRAGDGATDAMDIDEQPRTPISCFLAFIRALDCLYSLVMLATRTPEVDEVASSHLKHALKGEPESVAMTLQKSFRLAAVVTTQFSHARKTTDLQHLLYVFPAVLELWELRSSRRDDSDKGLSNECFAKHCFQSALRLQVCVRSIRLDTDERAQVLHGMERLIALHVVLPARGGFFDRGGAGIDYSASEPDWSCVKPISDALRPNLCGPECPSETSEDSIVQKKILWKTAELLPEFFDIAVRSVPRDTFRRQTHEAPWLETLFVAIAELAFSIVKSESTPTYLSEFVGILEHLFRVVLVRNVQLSLHTLLTHASYTGLLKEGLSQVEWSLTSLLVELGVDIFLPNSGLSDSTKLLKALLEKIFAHWRGGLSHSDGSYAIIKNGIVIPLLRGFVAARDLPTFMQHWYEQLMDVEEARSADKNLSSFIVWEDDDVCNAYGEITRNPLTHTHVAAQLHAAAAEIKSEGSKISDTPGAYAQFVILESGFRKRDLSLEDKNEDLSSVIQTAASTLSSKKTLHWRWRLWRLARNLLENNVQSTDNDLGTTILNLVDTAASTIKRHHKDRLQKPWAPLECFEAYQFTLAAIKGSQNSEKFSSLTSEITELIKSISGKDALKSITSPWNGRIETLKAPETLALAYFLTLVRSPDTWTRVESETRRSLFGHILSLATSQYKSAPSALETVSPDLRFLQAWASVVCHEYLLNAPALAADLIAVLSGRAKEDTESRKLYVESLQRIPAPLVTRRQRGLLLDLLQEVIVQEDSTPEVIMGMLSLMARLADMPKSPAAITSNWEPIWTVAKAVTLQGSEVDLQIMKAFRNLHRSVIAKLLVLSEEDRQKAFKKMYRKVTAKASKLQSLDRDSMDCFYLRISLSQLWHQRKQLAGVFDEAELATCRQKMFELVVAEVKSVKDQYKKQQLEETIALIKILDALEDFEDLATDHSEVEKFLSKIESYVEKSVDSGPSLRRLIRRRVLAGRSSEKSITQPVIQCAEALPVQNMYSEEQRLFIRSTSARFQSMSVDELTRVIQDVRELGFVGENAEYHLLIAGLAIAAVPAIEDKESDVAKELSLICTAVTESLPRNKSIEQFTLATECLDILLRSHTRCITQWNVDNLLGCIAVSTSKSGPSIDPEFSGTVYIRLCRLMGTLLGLHRRKIGGRFHLILPAIQRLLDCLFARSKKRSRSMIYEKKTGQQPYWLAPLQASHAVHFTRLLTSLCDPTVSAVSRPTQSAGGHEGLTDQTKKAKRIAGQYLQYLIMEYTQSSLRGTLAPEVKAAVLPGLYAVLDVMSRDTMRAMNAGLDVSGRAVFKALYDDYVKFGKWNKG</sequence>
<organism evidence="3 4">
    <name type="scientific">Aspergillus heteromorphus CBS 117.55</name>
    <dbReference type="NCBI Taxonomy" id="1448321"/>
    <lineage>
        <taxon>Eukaryota</taxon>
        <taxon>Fungi</taxon>
        <taxon>Dikarya</taxon>
        <taxon>Ascomycota</taxon>
        <taxon>Pezizomycotina</taxon>
        <taxon>Eurotiomycetes</taxon>
        <taxon>Eurotiomycetidae</taxon>
        <taxon>Eurotiales</taxon>
        <taxon>Aspergillaceae</taxon>
        <taxon>Aspergillus</taxon>
        <taxon>Aspergillus subgen. Circumdati</taxon>
    </lineage>
</organism>
<accession>A0A317VX83</accession>
<comment type="caution">
    <text evidence="3">The sequence shown here is derived from an EMBL/GenBank/DDBJ whole genome shotgun (WGS) entry which is preliminary data.</text>
</comment>
<feature type="compositionally biased region" description="Basic and acidic residues" evidence="1">
    <location>
        <begin position="151"/>
        <end position="161"/>
    </location>
</feature>
<dbReference type="GeneID" id="37070397"/>
<dbReference type="EMBL" id="MSFL01000018">
    <property type="protein sequence ID" value="PWY77508.1"/>
    <property type="molecule type" value="Genomic_DNA"/>
</dbReference>
<reference evidence="3 4" key="1">
    <citation type="submission" date="2016-12" db="EMBL/GenBank/DDBJ databases">
        <title>The genomes of Aspergillus section Nigri reveals drivers in fungal speciation.</title>
        <authorList>
            <consortium name="DOE Joint Genome Institute"/>
            <person name="Vesth T.C."/>
            <person name="Nybo J."/>
            <person name="Theobald S."/>
            <person name="Brandl J."/>
            <person name="Frisvad J.C."/>
            <person name="Nielsen K.F."/>
            <person name="Lyhne E.K."/>
            <person name="Kogle M.E."/>
            <person name="Kuo A."/>
            <person name="Riley R."/>
            <person name="Clum A."/>
            <person name="Nolan M."/>
            <person name="Lipzen A."/>
            <person name="Salamov A."/>
            <person name="Henrissat B."/>
            <person name="Wiebenga A."/>
            <person name="De Vries R.P."/>
            <person name="Grigoriev I.V."/>
            <person name="Mortensen U.H."/>
            <person name="Andersen M.R."/>
            <person name="Baker S.E."/>
        </authorList>
    </citation>
    <scope>NUCLEOTIDE SEQUENCE [LARGE SCALE GENOMIC DNA]</scope>
    <source>
        <strain evidence="3 4">CBS 117.55</strain>
    </source>
</reference>
<dbReference type="VEuPathDB" id="FungiDB:BO70DRAFT_430437"/>
<dbReference type="PANTHER" id="PTHR15682:SF2">
    <property type="entry name" value="UNHEALTHY RIBOSOME BIOGENESIS PROTEIN 2 HOMOLOG"/>
    <property type="match status" value="1"/>
</dbReference>
<proteinExistence type="predicted"/>
<keyword evidence="4" id="KW-1185">Reference proteome</keyword>
<dbReference type="InterPro" id="IPR052609">
    <property type="entry name" value="Ribosome_Biogenesis_Reg"/>
</dbReference>
<dbReference type="Pfam" id="PF10441">
    <property type="entry name" value="Urb2"/>
    <property type="match status" value="1"/>
</dbReference>
<evidence type="ECO:0000259" key="2">
    <source>
        <dbReference type="Pfam" id="PF10441"/>
    </source>
</evidence>
<name>A0A317VX83_9EURO</name>
<evidence type="ECO:0000256" key="1">
    <source>
        <dbReference type="SAM" id="MobiDB-lite"/>
    </source>
</evidence>
<evidence type="ECO:0000313" key="4">
    <source>
        <dbReference type="Proteomes" id="UP000247233"/>
    </source>
</evidence>
<dbReference type="InterPro" id="IPR018849">
    <property type="entry name" value="Urb2/Npa2_C"/>
</dbReference>
<dbReference type="Proteomes" id="UP000247233">
    <property type="component" value="Unassembled WGS sequence"/>
</dbReference>
<dbReference type="RefSeq" id="XP_025398081.1">
    <property type="nucleotide sequence ID" value="XM_025548160.1"/>
</dbReference>
<dbReference type="STRING" id="1448321.A0A317VX83"/>
<protein>
    <recommendedName>
        <fullName evidence="2">Nucleolar 27S pre-rRNA processing Urb2/Npa2 C-terminal domain-containing protein</fullName>
    </recommendedName>
</protein>
<dbReference type="OrthoDB" id="160374at2759"/>
<feature type="domain" description="Nucleolar 27S pre-rRNA processing Urb2/Npa2 C-terminal" evidence="2">
    <location>
        <begin position="1252"/>
        <end position="1483"/>
    </location>
</feature>
<evidence type="ECO:0000313" key="3">
    <source>
        <dbReference type="EMBL" id="PWY77508.1"/>
    </source>
</evidence>
<feature type="region of interest" description="Disordered" evidence="1">
    <location>
        <begin position="138"/>
        <end position="178"/>
    </location>
</feature>
<dbReference type="PANTHER" id="PTHR15682">
    <property type="entry name" value="UNHEALTHY RIBOSOME BIOGENESIS PROTEIN 2 HOMOLOG"/>
    <property type="match status" value="1"/>
</dbReference>
<dbReference type="GO" id="GO:0005730">
    <property type="term" value="C:nucleolus"/>
    <property type="evidence" value="ECO:0007669"/>
    <property type="project" value="TreeGrafter"/>
</dbReference>
<gene>
    <name evidence="3" type="ORF">BO70DRAFT_430437</name>
</gene>